<name>A0A061QPW4_9CHLO</name>
<protein>
    <submittedName>
        <fullName evidence="2">Reverse transcriptase domain protein</fullName>
    </submittedName>
</protein>
<reference evidence="2" key="1">
    <citation type="submission" date="2014-05" db="EMBL/GenBank/DDBJ databases">
        <title>The transcriptome of the halophilic microalga Tetraselmis sp. GSL018 isolated from the Great Salt Lake, Utah.</title>
        <authorList>
            <person name="Jinkerson R.E."/>
            <person name="D'Adamo S."/>
            <person name="Posewitz M.C."/>
        </authorList>
    </citation>
    <scope>NUCLEOTIDE SEQUENCE</scope>
    <source>
        <strain evidence="2">GSL018</strain>
    </source>
</reference>
<keyword evidence="2" id="KW-0548">Nucleotidyltransferase</keyword>
<evidence type="ECO:0000313" key="1">
    <source>
        <dbReference type="EMBL" id="JAC59652.1"/>
    </source>
</evidence>
<dbReference type="SUPFAM" id="SSF53098">
    <property type="entry name" value="Ribonuclease H-like"/>
    <property type="match status" value="1"/>
</dbReference>
<gene>
    <name evidence="2" type="ORF">TSPGSL018_28887</name>
    <name evidence="1" type="ORF">TSPGSL018_30915</name>
</gene>
<dbReference type="InterPro" id="IPR012337">
    <property type="entry name" value="RNaseH-like_sf"/>
</dbReference>
<dbReference type="Gene3D" id="3.30.420.10">
    <property type="entry name" value="Ribonuclease H-like superfamily/Ribonuclease H"/>
    <property type="match status" value="1"/>
</dbReference>
<dbReference type="EMBL" id="GBEZ01026765">
    <property type="protein sequence ID" value="JAC60474.1"/>
    <property type="molecule type" value="Transcribed_RNA"/>
</dbReference>
<dbReference type="GO" id="GO:0003676">
    <property type="term" value="F:nucleic acid binding"/>
    <property type="evidence" value="ECO:0007669"/>
    <property type="project" value="InterPro"/>
</dbReference>
<organism evidence="2">
    <name type="scientific">Tetraselmis sp. GSL018</name>
    <dbReference type="NCBI Taxonomy" id="582737"/>
    <lineage>
        <taxon>Eukaryota</taxon>
        <taxon>Viridiplantae</taxon>
        <taxon>Chlorophyta</taxon>
        <taxon>core chlorophytes</taxon>
        <taxon>Chlorodendrophyceae</taxon>
        <taxon>Chlorodendrales</taxon>
        <taxon>Chlorodendraceae</taxon>
        <taxon>Tetraselmis</taxon>
    </lineage>
</organism>
<accession>A0A061QPW4</accession>
<dbReference type="EMBL" id="GBEZ01027689">
    <property type="protein sequence ID" value="JAC59652.1"/>
    <property type="molecule type" value="Transcribed_RNA"/>
</dbReference>
<dbReference type="GO" id="GO:0003964">
    <property type="term" value="F:RNA-directed DNA polymerase activity"/>
    <property type="evidence" value="ECO:0007669"/>
    <property type="project" value="UniProtKB-KW"/>
</dbReference>
<dbReference type="AlphaFoldDB" id="A0A061QPW4"/>
<evidence type="ECO:0000313" key="2">
    <source>
        <dbReference type="EMBL" id="JAC60474.1"/>
    </source>
</evidence>
<proteinExistence type="predicted"/>
<keyword evidence="2" id="KW-0808">Transferase</keyword>
<keyword evidence="2" id="KW-0695">RNA-directed DNA polymerase</keyword>
<sequence length="73" mass="8435">MKRTLKRMLRCFLHPFHDDWARYLPTPEFAYNSQVNVSIGLSPFLANYGFEPLTPLSVNLPQPLGEKTADRLN</sequence>
<dbReference type="InterPro" id="IPR036397">
    <property type="entry name" value="RNaseH_sf"/>
</dbReference>